<dbReference type="PANTHER" id="PTHR24121:SF23">
    <property type="entry name" value="NO MECHANORECEPTOR POTENTIAL C, ISOFORM H"/>
    <property type="match status" value="1"/>
</dbReference>
<dbReference type="Pfam" id="PF00023">
    <property type="entry name" value="Ank"/>
    <property type="match status" value="1"/>
</dbReference>
<dbReference type="SUPFAM" id="SSF48403">
    <property type="entry name" value="Ankyrin repeat"/>
    <property type="match status" value="1"/>
</dbReference>
<organism evidence="1 2">
    <name type="scientific">Heracleum sosnowskyi</name>
    <dbReference type="NCBI Taxonomy" id="360622"/>
    <lineage>
        <taxon>Eukaryota</taxon>
        <taxon>Viridiplantae</taxon>
        <taxon>Streptophyta</taxon>
        <taxon>Embryophyta</taxon>
        <taxon>Tracheophyta</taxon>
        <taxon>Spermatophyta</taxon>
        <taxon>Magnoliopsida</taxon>
        <taxon>eudicotyledons</taxon>
        <taxon>Gunneridae</taxon>
        <taxon>Pentapetalae</taxon>
        <taxon>asterids</taxon>
        <taxon>campanulids</taxon>
        <taxon>Apiales</taxon>
        <taxon>Apiaceae</taxon>
        <taxon>Apioideae</taxon>
        <taxon>apioid superclade</taxon>
        <taxon>Tordylieae</taxon>
        <taxon>Tordyliinae</taxon>
        <taxon>Heracleum</taxon>
    </lineage>
</organism>
<dbReference type="EMBL" id="JAUIZM010000005">
    <property type="protein sequence ID" value="KAK1382935.1"/>
    <property type="molecule type" value="Genomic_DNA"/>
</dbReference>
<sequence length="388" mass="43541">MVVLLCVLTITTKIQQGDKDLDTALHAAVEKRNVDIVKLLVKADPTDTHIQNNQAPSLDGPDGRTALRINSVDQVKRRGGKLYKIMNRDALLTALHAVIKNLDEAKNEVRDVIKMIIDVYKCALISSNGDLNKYPMHRLFADKIFSQTDEHGQTILELAVERNYVEVVELILNVRYQIYGDDSIGDDFISLMPLIYKAKDKGYKNIAKLLTERYDTGAEFSTDLKNQASFISAIRRCQTELASSLLDNHAKDLSTGQVTEGASDVIKMMVNAAKRWSGADFESLFNSKDELGSTVLQLAIERNFVEAVELILLEDPAYQHDRDREIKRSDLLHFIFKAIDNKLSADIIKLLSQTYEAGIINPDHKHVLALILAIKRRDEGSVLRSGAH</sequence>
<dbReference type="InterPro" id="IPR036770">
    <property type="entry name" value="Ankyrin_rpt-contain_sf"/>
</dbReference>
<dbReference type="Proteomes" id="UP001237642">
    <property type="component" value="Unassembled WGS sequence"/>
</dbReference>
<dbReference type="PANTHER" id="PTHR24121">
    <property type="entry name" value="NO MECHANORECEPTOR POTENTIAL C, ISOFORM D-RELATED"/>
    <property type="match status" value="1"/>
</dbReference>
<dbReference type="AlphaFoldDB" id="A0AAD8MNB4"/>
<dbReference type="SMART" id="SM00248">
    <property type="entry name" value="ANK"/>
    <property type="match status" value="3"/>
</dbReference>
<keyword evidence="2" id="KW-1185">Reference proteome</keyword>
<comment type="caution">
    <text evidence="1">The sequence shown here is derived from an EMBL/GenBank/DDBJ whole genome shotgun (WGS) entry which is preliminary data.</text>
</comment>
<reference evidence="1" key="1">
    <citation type="submission" date="2023-02" db="EMBL/GenBank/DDBJ databases">
        <title>Genome of toxic invasive species Heracleum sosnowskyi carries increased number of genes despite the absence of recent whole-genome duplications.</title>
        <authorList>
            <person name="Schelkunov M."/>
            <person name="Shtratnikova V."/>
            <person name="Makarenko M."/>
            <person name="Klepikova A."/>
            <person name="Omelchenko D."/>
            <person name="Novikova G."/>
            <person name="Obukhova E."/>
            <person name="Bogdanov V."/>
            <person name="Penin A."/>
            <person name="Logacheva M."/>
        </authorList>
    </citation>
    <scope>NUCLEOTIDE SEQUENCE</scope>
    <source>
        <strain evidence="1">Hsosn_3</strain>
        <tissue evidence="1">Leaf</tissue>
    </source>
</reference>
<accession>A0AAD8MNB4</accession>
<proteinExistence type="predicted"/>
<name>A0AAD8MNB4_9APIA</name>
<reference evidence="1" key="2">
    <citation type="submission" date="2023-05" db="EMBL/GenBank/DDBJ databases">
        <authorList>
            <person name="Schelkunov M.I."/>
        </authorList>
    </citation>
    <scope>NUCLEOTIDE SEQUENCE</scope>
    <source>
        <strain evidence="1">Hsosn_3</strain>
        <tissue evidence="1">Leaf</tissue>
    </source>
</reference>
<dbReference type="Gene3D" id="1.25.40.20">
    <property type="entry name" value="Ankyrin repeat-containing domain"/>
    <property type="match status" value="2"/>
</dbReference>
<dbReference type="InterPro" id="IPR002110">
    <property type="entry name" value="Ankyrin_rpt"/>
</dbReference>
<evidence type="ECO:0000313" key="1">
    <source>
        <dbReference type="EMBL" id="KAK1382935.1"/>
    </source>
</evidence>
<gene>
    <name evidence="1" type="ORF">POM88_020670</name>
</gene>
<protein>
    <submittedName>
        <fullName evidence="1">Uncharacterized protein</fullName>
    </submittedName>
</protein>
<evidence type="ECO:0000313" key="2">
    <source>
        <dbReference type="Proteomes" id="UP001237642"/>
    </source>
</evidence>